<protein>
    <submittedName>
        <fullName evidence="1">Uncharacterized protein</fullName>
    </submittedName>
</protein>
<evidence type="ECO:0000313" key="2">
    <source>
        <dbReference type="Proteomes" id="UP000288805"/>
    </source>
</evidence>
<dbReference type="EMBL" id="QGNW01000319">
    <property type="protein sequence ID" value="RVW77044.1"/>
    <property type="molecule type" value="Genomic_DNA"/>
</dbReference>
<organism evidence="1 2">
    <name type="scientific">Vitis vinifera</name>
    <name type="common">Grape</name>
    <dbReference type="NCBI Taxonomy" id="29760"/>
    <lineage>
        <taxon>Eukaryota</taxon>
        <taxon>Viridiplantae</taxon>
        <taxon>Streptophyta</taxon>
        <taxon>Embryophyta</taxon>
        <taxon>Tracheophyta</taxon>
        <taxon>Spermatophyta</taxon>
        <taxon>Magnoliopsida</taxon>
        <taxon>eudicotyledons</taxon>
        <taxon>Gunneridae</taxon>
        <taxon>Pentapetalae</taxon>
        <taxon>rosids</taxon>
        <taxon>Vitales</taxon>
        <taxon>Vitaceae</taxon>
        <taxon>Viteae</taxon>
        <taxon>Vitis</taxon>
    </lineage>
</organism>
<comment type="caution">
    <text evidence="1">The sequence shown here is derived from an EMBL/GenBank/DDBJ whole genome shotgun (WGS) entry which is preliminary data.</text>
</comment>
<sequence>MEQGRGFSALIRFRDLSLKCLLEGVEFCYRDNKLQKWNKVWVEGGRKFEQECRSNGAGRFILCSIIIVEAKRFSLVFPKRRGPWGMAHFGGEAMTVKGRSCSKGQESGPFN</sequence>
<gene>
    <name evidence="1" type="ORF">CK203_036841</name>
</gene>
<evidence type="ECO:0000313" key="1">
    <source>
        <dbReference type="EMBL" id="RVW77044.1"/>
    </source>
</evidence>
<reference evidence="1 2" key="1">
    <citation type="journal article" date="2018" name="PLoS Genet.">
        <title>Population sequencing reveals clonal diversity and ancestral inbreeding in the grapevine cultivar Chardonnay.</title>
        <authorList>
            <person name="Roach M.J."/>
            <person name="Johnson D.L."/>
            <person name="Bohlmann J."/>
            <person name="van Vuuren H.J."/>
            <person name="Jones S.J."/>
            <person name="Pretorius I.S."/>
            <person name="Schmidt S.A."/>
            <person name="Borneman A.R."/>
        </authorList>
    </citation>
    <scope>NUCLEOTIDE SEQUENCE [LARGE SCALE GENOMIC DNA]</scope>
    <source>
        <strain evidence="2">cv. Chardonnay</strain>
        <tissue evidence="1">Leaf</tissue>
    </source>
</reference>
<proteinExistence type="predicted"/>
<dbReference type="Proteomes" id="UP000288805">
    <property type="component" value="Unassembled WGS sequence"/>
</dbReference>
<dbReference type="AlphaFoldDB" id="A0A438GXV0"/>
<accession>A0A438GXV0</accession>
<name>A0A438GXV0_VITVI</name>